<dbReference type="Proteomes" id="UP000482960">
    <property type="component" value="Unassembled WGS sequence"/>
</dbReference>
<accession>A0A6V8L556</accession>
<dbReference type="AlphaFoldDB" id="A0A6V8L556"/>
<organism evidence="2 3">
    <name type="scientific">Phytohabitans rumicis</name>
    <dbReference type="NCBI Taxonomy" id="1076125"/>
    <lineage>
        <taxon>Bacteria</taxon>
        <taxon>Bacillati</taxon>
        <taxon>Actinomycetota</taxon>
        <taxon>Actinomycetes</taxon>
        <taxon>Micromonosporales</taxon>
        <taxon>Micromonosporaceae</taxon>
    </lineage>
</organism>
<comment type="caution">
    <text evidence="2">The sequence shown here is derived from an EMBL/GenBank/DDBJ whole genome shotgun (WGS) entry which is preliminary data.</text>
</comment>
<gene>
    <name evidence="2" type="ORF">Prum_060440</name>
</gene>
<feature type="compositionally biased region" description="Basic and acidic residues" evidence="1">
    <location>
        <begin position="13"/>
        <end position="25"/>
    </location>
</feature>
<protein>
    <submittedName>
        <fullName evidence="2">Uncharacterized protein</fullName>
    </submittedName>
</protein>
<evidence type="ECO:0000313" key="3">
    <source>
        <dbReference type="Proteomes" id="UP000482960"/>
    </source>
</evidence>
<evidence type="ECO:0000256" key="1">
    <source>
        <dbReference type="SAM" id="MobiDB-lite"/>
    </source>
</evidence>
<name>A0A6V8L556_9ACTN</name>
<proteinExistence type="predicted"/>
<dbReference type="EMBL" id="BLPG01000001">
    <property type="protein sequence ID" value="GFJ92402.1"/>
    <property type="molecule type" value="Genomic_DNA"/>
</dbReference>
<reference evidence="2 3" key="2">
    <citation type="submission" date="2020-03" db="EMBL/GenBank/DDBJ databases">
        <authorList>
            <person name="Ichikawa N."/>
            <person name="Kimura A."/>
            <person name="Kitahashi Y."/>
            <person name="Uohara A."/>
        </authorList>
    </citation>
    <scope>NUCLEOTIDE SEQUENCE [LARGE SCALE GENOMIC DNA]</scope>
    <source>
        <strain evidence="2 3">NBRC 108638</strain>
    </source>
</reference>
<reference evidence="2 3" key="1">
    <citation type="submission" date="2020-03" db="EMBL/GenBank/DDBJ databases">
        <title>Whole genome shotgun sequence of Phytohabitans rumicis NBRC 108638.</title>
        <authorList>
            <person name="Komaki H."/>
            <person name="Tamura T."/>
        </authorList>
    </citation>
    <scope>NUCLEOTIDE SEQUENCE [LARGE SCALE GENOMIC DNA]</scope>
    <source>
        <strain evidence="2 3">NBRC 108638</strain>
    </source>
</reference>
<evidence type="ECO:0000313" key="2">
    <source>
        <dbReference type="EMBL" id="GFJ92402.1"/>
    </source>
</evidence>
<feature type="region of interest" description="Disordered" evidence="1">
    <location>
        <begin position="1"/>
        <end position="32"/>
    </location>
</feature>
<sequence length="68" mass="7038">MLATSRAAGWAGAEKRIRPESKRSSEPCTSGMASLGNVRNGLSNVAPPSLLIAYARLPGSVPRSRASA</sequence>
<keyword evidence="3" id="KW-1185">Reference proteome</keyword>